<organism evidence="3 4">
    <name type="scientific">Alosa alosa</name>
    <name type="common">allis shad</name>
    <dbReference type="NCBI Taxonomy" id="278164"/>
    <lineage>
        <taxon>Eukaryota</taxon>
        <taxon>Metazoa</taxon>
        <taxon>Chordata</taxon>
        <taxon>Craniata</taxon>
        <taxon>Vertebrata</taxon>
        <taxon>Euteleostomi</taxon>
        <taxon>Actinopterygii</taxon>
        <taxon>Neopterygii</taxon>
        <taxon>Teleostei</taxon>
        <taxon>Clupei</taxon>
        <taxon>Clupeiformes</taxon>
        <taxon>Clupeoidei</taxon>
        <taxon>Clupeidae</taxon>
        <taxon>Alosa</taxon>
    </lineage>
</organism>
<evidence type="ECO:0000313" key="3">
    <source>
        <dbReference type="EMBL" id="KAG5271133.1"/>
    </source>
</evidence>
<dbReference type="EMBL" id="JADWDJ010000013">
    <property type="protein sequence ID" value="KAG5271133.1"/>
    <property type="molecule type" value="Genomic_DNA"/>
</dbReference>
<dbReference type="InterPro" id="IPR029526">
    <property type="entry name" value="PGBD"/>
</dbReference>
<gene>
    <name evidence="3" type="ORF">AALO_G00176240</name>
</gene>
<evidence type="ECO:0000313" key="4">
    <source>
        <dbReference type="Proteomes" id="UP000823561"/>
    </source>
</evidence>
<dbReference type="AlphaFoldDB" id="A0AAV6G7M0"/>
<protein>
    <recommendedName>
        <fullName evidence="2">PiggyBac transposable element-derived protein domain-containing protein</fullName>
    </recommendedName>
</protein>
<dbReference type="Pfam" id="PF13843">
    <property type="entry name" value="DDE_Tnp_1_7"/>
    <property type="match status" value="1"/>
</dbReference>
<feature type="compositionally biased region" description="Polar residues" evidence="1">
    <location>
        <begin position="70"/>
        <end position="81"/>
    </location>
</feature>
<dbReference type="Proteomes" id="UP000823561">
    <property type="component" value="Chromosome 13"/>
</dbReference>
<dbReference type="PANTHER" id="PTHR46599">
    <property type="entry name" value="PIGGYBAC TRANSPOSABLE ELEMENT-DERIVED PROTEIN 4"/>
    <property type="match status" value="1"/>
</dbReference>
<proteinExistence type="predicted"/>
<feature type="region of interest" description="Disordered" evidence="1">
    <location>
        <begin position="207"/>
        <end position="229"/>
    </location>
</feature>
<feature type="compositionally biased region" description="Basic and acidic residues" evidence="1">
    <location>
        <begin position="11"/>
        <end position="22"/>
    </location>
</feature>
<feature type="region of interest" description="Disordered" evidence="1">
    <location>
        <begin position="1"/>
        <end position="92"/>
    </location>
</feature>
<comment type="caution">
    <text evidence="3">The sequence shown here is derived from an EMBL/GenBank/DDBJ whole genome shotgun (WGS) entry which is preliminary data.</text>
</comment>
<feature type="compositionally biased region" description="Acidic residues" evidence="1">
    <location>
        <begin position="40"/>
        <end position="59"/>
    </location>
</feature>
<keyword evidence="4" id="KW-1185">Reference proteome</keyword>
<feature type="compositionally biased region" description="Basic residues" evidence="1">
    <location>
        <begin position="1"/>
        <end position="10"/>
    </location>
</feature>
<dbReference type="PANTHER" id="PTHR46599:SF3">
    <property type="entry name" value="PIGGYBAC TRANSPOSABLE ELEMENT-DERIVED PROTEIN 4"/>
    <property type="match status" value="1"/>
</dbReference>
<name>A0AAV6G7M0_9TELE</name>
<accession>A0AAV6G7M0</accession>
<feature type="domain" description="PiggyBac transposable element-derived protein" evidence="2">
    <location>
        <begin position="113"/>
        <end position="470"/>
    </location>
</feature>
<evidence type="ECO:0000259" key="2">
    <source>
        <dbReference type="Pfam" id="PF13843"/>
    </source>
</evidence>
<sequence>MVNHRRTGRRGHVEPDVKEGVCGKDAQSSQVKDADQPNEDHDDDDELDEESSSSTEGEDGSPPPKRRRQSGPQPAQPTQSWKTEEDTDEASPELAFHPARTPGVQMSSADTHTPLDLFKLFFTEDAVKTLCDNTNKQAAINVTKGIKYNAKWTDVGVSELYKYIGLIFYMSVIKLDRIHDYWRQNNIFSIPFPATVMSRERCRNISGNVKMSDPHKDQENDKKRGTPEHDSLFQVKPLLDTFRTTCKALYHPHKNLVMHDRTSATNNFRLFVLADASNGYIVDFAVFTGKHSRHMGRKVSYDAVMSLVDHSFLGSGYHVYMDSFFTSPKLFRALHGQNVGACGMHSYAIKNCPRSTSNALTKSSDRGAIRWIRDGPLLFVKWMDAEEVSVCSTIHTAYTGDIVQRAVKPRNGASTTETYPCPSPVVDYNKYMDGVDVSDPLNQYFATLHKTMDWNRKLFFHFLDMAARNACIIYNELVAQRQQTPLTYKAFMKELTAQLCEVSNKGTHHKQVSSDHVPVPVAKLCPDARRQPKQVRHTCVLCRKSKGKRHHTAWRCKGCDVSLCLLLGRNCFEEWHKAT</sequence>
<feature type="compositionally biased region" description="Basic and acidic residues" evidence="1">
    <location>
        <begin position="212"/>
        <end position="229"/>
    </location>
</feature>
<evidence type="ECO:0000256" key="1">
    <source>
        <dbReference type="SAM" id="MobiDB-lite"/>
    </source>
</evidence>
<reference evidence="3" key="1">
    <citation type="submission" date="2020-10" db="EMBL/GenBank/DDBJ databases">
        <title>Chromosome-scale genome assembly of the Allis shad, Alosa alosa.</title>
        <authorList>
            <person name="Margot Z."/>
            <person name="Christophe K."/>
            <person name="Cabau C."/>
            <person name="Louis A."/>
            <person name="Berthelot C."/>
            <person name="Parey E."/>
            <person name="Roest Crollius H."/>
            <person name="Montfort J."/>
            <person name="Robinson-Rechavi M."/>
            <person name="Bucao C."/>
            <person name="Bouchez O."/>
            <person name="Gislard M."/>
            <person name="Lluch J."/>
            <person name="Milhes M."/>
            <person name="Lampietro C."/>
            <person name="Lopez Roques C."/>
            <person name="Donnadieu C."/>
            <person name="Braasch I."/>
            <person name="Desvignes T."/>
            <person name="Postlethwait J."/>
            <person name="Bobe J."/>
            <person name="Guiguen Y."/>
        </authorList>
    </citation>
    <scope>NUCLEOTIDE SEQUENCE</scope>
    <source>
        <strain evidence="3">M-15738</strain>
        <tissue evidence="3">Blood</tissue>
    </source>
</reference>